<evidence type="ECO:0000313" key="2">
    <source>
        <dbReference type="EMBL" id="SFI65410.1"/>
    </source>
</evidence>
<sequence>MNYTVVGKDFWIGIINAVLLSIPLWFLFYLFLCLIF</sequence>
<dbReference type="EMBL" id="FORR01000001">
    <property type="protein sequence ID" value="SFI65410.1"/>
    <property type="molecule type" value="Genomic_DNA"/>
</dbReference>
<proteinExistence type="predicted"/>
<protein>
    <submittedName>
        <fullName evidence="2">Uncharacterized protein</fullName>
    </submittedName>
</protein>
<keyword evidence="3" id="KW-1185">Reference proteome</keyword>
<name>A0A1I3JZB9_9BACL</name>
<keyword evidence="1" id="KW-1133">Transmembrane helix</keyword>
<keyword evidence="1" id="KW-0812">Transmembrane</keyword>
<evidence type="ECO:0000256" key="1">
    <source>
        <dbReference type="SAM" id="Phobius"/>
    </source>
</evidence>
<dbReference type="Proteomes" id="UP000199545">
    <property type="component" value="Unassembled WGS sequence"/>
</dbReference>
<evidence type="ECO:0000313" key="3">
    <source>
        <dbReference type="Proteomes" id="UP000199545"/>
    </source>
</evidence>
<feature type="transmembrane region" description="Helical" evidence="1">
    <location>
        <begin position="12"/>
        <end position="35"/>
    </location>
</feature>
<organism evidence="2 3">
    <name type="scientific">Thermoflavimicrobium dichotomicum</name>
    <dbReference type="NCBI Taxonomy" id="46223"/>
    <lineage>
        <taxon>Bacteria</taxon>
        <taxon>Bacillati</taxon>
        <taxon>Bacillota</taxon>
        <taxon>Bacilli</taxon>
        <taxon>Bacillales</taxon>
        <taxon>Thermoactinomycetaceae</taxon>
        <taxon>Thermoflavimicrobium</taxon>
    </lineage>
</organism>
<gene>
    <name evidence="2" type="ORF">SAMN05421852_101260</name>
</gene>
<reference evidence="2 3" key="1">
    <citation type="submission" date="2016-10" db="EMBL/GenBank/DDBJ databases">
        <authorList>
            <person name="de Groot N.N."/>
        </authorList>
    </citation>
    <scope>NUCLEOTIDE SEQUENCE [LARGE SCALE GENOMIC DNA]</scope>
    <source>
        <strain evidence="2 3">DSM 44778</strain>
    </source>
</reference>
<keyword evidence="1" id="KW-0472">Membrane</keyword>
<accession>A0A1I3JZB9</accession>
<dbReference type="AlphaFoldDB" id="A0A1I3JZB9"/>